<evidence type="ECO:0000313" key="1">
    <source>
        <dbReference type="EMBL" id="MYM00375.1"/>
    </source>
</evidence>
<keyword evidence="2" id="KW-1185">Reference proteome</keyword>
<name>A0A7X4K9H2_9SPHN</name>
<sequence>MSVEWVKDVVIPLVSGIGGAVVGAGASYFASSRLAKLASDEVLARDKAARADQDKRAAHQVFVKLHAIANSIGSFQKQTLEMVAKADSDGNSHMPLYQRLSPFAGIEREPSIEFSAEELAVYIGAKQADYVDDLLLLSRRYAACLASLDTFAKLKTDLHFETARLGQTTRDAATGVSTTRMHLPPEVGNYIKVKAEELDLFAQGMCQLLTDYDAFARNVAERFDEVTRGFLDGPVLRFEPIRSNSVTPPE</sequence>
<reference evidence="1 2" key="1">
    <citation type="submission" date="2019-12" db="EMBL/GenBank/DDBJ databases">
        <authorList>
            <person name="Feng G."/>
            <person name="Zhu H."/>
        </authorList>
    </citation>
    <scope>NUCLEOTIDE SEQUENCE [LARGE SCALE GENOMIC DNA]</scope>
    <source>
        <strain evidence="1 2">FGD1</strain>
    </source>
</reference>
<dbReference type="EMBL" id="WVTD01000050">
    <property type="protein sequence ID" value="MYM00375.1"/>
    <property type="molecule type" value="Genomic_DNA"/>
</dbReference>
<comment type="caution">
    <text evidence="1">The sequence shown here is derived from an EMBL/GenBank/DDBJ whole genome shotgun (WGS) entry which is preliminary data.</text>
</comment>
<dbReference type="RefSeq" id="WP_160987606.1">
    <property type="nucleotide sequence ID" value="NZ_WVTD01000050.1"/>
</dbReference>
<accession>A0A7X4K9H2</accession>
<evidence type="ECO:0000313" key="2">
    <source>
        <dbReference type="Proteomes" id="UP000465810"/>
    </source>
</evidence>
<protein>
    <submittedName>
        <fullName evidence="1">Uncharacterized protein</fullName>
    </submittedName>
</protein>
<dbReference type="AlphaFoldDB" id="A0A7X4K9H2"/>
<gene>
    <name evidence="1" type="ORF">GR702_21835</name>
</gene>
<proteinExistence type="predicted"/>
<organism evidence="1 2">
    <name type="scientific">Novosphingobium silvae</name>
    <dbReference type="NCBI Taxonomy" id="2692619"/>
    <lineage>
        <taxon>Bacteria</taxon>
        <taxon>Pseudomonadati</taxon>
        <taxon>Pseudomonadota</taxon>
        <taxon>Alphaproteobacteria</taxon>
        <taxon>Sphingomonadales</taxon>
        <taxon>Sphingomonadaceae</taxon>
        <taxon>Novosphingobium</taxon>
    </lineage>
</organism>
<dbReference type="Proteomes" id="UP000465810">
    <property type="component" value="Unassembled WGS sequence"/>
</dbReference>